<dbReference type="AlphaFoldDB" id="A0A1J4KH15"/>
<feature type="region of interest" description="Disordered" evidence="2">
    <location>
        <begin position="250"/>
        <end position="288"/>
    </location>
</feature>
<reference evidence="3" key="1">
    <citation type="submission" date="2016-10" db="EMBL/GenBank/DDBJ databases">
        <authorList>
            <person name="Benchimol M."/>
            <person name="Almeida L.G."/>
            <person name="Vasconcelos A.T."/>
            <person name="Perreira-Neves A."/>
            <person name="Rosa I.A."/>
            <person name="Tasca T."/>
            <person name="Bogo M.R."/>
            <person name="de Souza W."/>
        </authorList>
    </citation>
    <scope>NUCLEOTIDE SEQUENCE [LARGE SCALE GENOMIC DNA]</scope>
    <source>
        <strain evidence="3">K</strain>
    </source>
</reference>
<feature type="coiled-coil region" evidence="1">
    <location>
        <begin position="54"/>
        <end position="115"/>
    </location>
</feature>
<dbReference type="Proteomes" id="UP000179807">
    <property type="component" value="Unassembled WGS sequence"/>
</dbReference>
<sequence length="305" mass="35264">MSKTLPFFSVLESVETGNLETDEKIAAINFNFERASFIRSTLKEMEATSVTAQKRHYQQQINKFNQKNNSILERRKKEIETQYNNDIEELKYEYQQKLTRMKKKQEKENNKLKAKWDTARRIEAKRINFSVDNLLDISLLFAAGGEYENAIQFRDTARATAEIADKHPELVKLNKRFASMFHEMSKRHQDEIAQLLVDLDNQIELKNEQKEIEEAAALNEYKIGETVATVQVVGTVITNNMNTNEAKQVLEPFSPKMPIKKSQSPIHPRSVKNSGKKSAKNRRDVVSFSEANYSPTKFSLSPRKL</sequence>
<accession>A0A1J4KH15</accession>
<name>A0A1J4KH15_9EUKA</name>
<proteinExistence type="predicted"/>
<dbReference type="RefSeq" id="XP_068363384.1">
    <property type="nucleotide sequence ID" value="XM_068491783.1"/>
</dbReference>
<comment type="caution">
    <text evidence="3">The sequence shown here is derived from an EMBL/GenBank/DDBJ whole genome shotgun (WGS) entry which is preliminary data.</text>
</comment>
<keyword evidence="4" id="KW-1185">Reference proteome</keyword>
<organism evidence="3 4">
    <name type="scientific">Tritrichomonas foetus</name>
    <dbReference type="NCBI Taxonomy" id="1144522"/>
    <lineage>
        <taxon>Eukaryota</taxon>
        <taxon>Metamonada</taxon>
        <taxon>Parabasalia</taxon>
        <taxon>Tritrichomonadida</taxon>
        <taxon>Tritrichomonadidae</taxon>
        <taxon>Tritrichomonas</taxon>
    </lineage>
</organism>
<evidence type="ECO:0000256" key="2">
    <source>
        <dbReference type="SAM" id="MobiDB-lite"/>
    </source>
</evidence>
<evidence type="ECO:0000313" key="3">
    <source>
        <dbReference type="EMBL" id="OHT10248.1"/>
    </source>
</evidence>
<keyword evidence="1" id="KW-0175">Coiled coil</keyword>
<dbReference type="VEuPathDB" id="TrichDB:TRFO_04253"/>
<dbReference type="EMBL" id="MLAK01000616">
    <property type="protein sequence ID" value="OHT10248.1"/>
    <property type="molecule type" value="Genomic_DNA"/>
</dbReference>
<evidence type="ECO:0000256" key="1">
    <source>
        <dbReference type="SAM" id="Coils"/>
    </source>
</evidence>
<gene>
    <name evidence="3" type="ORF">TRFO_04253</name>
</gene>
<evidence type="ECO:0000313" key="4">
    <source>
        <dbReference type="Proteomes" id="UP000179807"/>
    </source>
</evidence>
<protein>
    <submittedName>
        <fullName evidence="3">Uncharacterized protein</fullName>
    </submittedName>
</protein>
<dbReference type="GeneID" id="94826487"/>